<dbReference type="AlphaFoldDB" id="A0A4P8XHQ3"/>
<dbReference type="Proteomes" id="UP000300879">
    <property type="component" value="Chromosome"/>
</dbReference>
<keyword evidence="2" id="KW-1185">Reference proteome</keyword>
<evidence type="ECO:0000313" key="2">
    <source>
        <dbReference type="Proteomes" id="UP000300879"/>
    </source>
</evidence>
<sequence>MSLLWSIAAFFNRLWASQSHPTSTRICSLEDSVIKAMDRFMDYINKGIEWNVVFYIHEQIKLIHGILNVQMKPLLFKWLLDTSILPKGGFFVLPVFGGSSEGGDVSYAEHLVTTNEAIPQDPRS</sequence>
<gene>
    <name evidence="1" type="ORF">E6C60_1361</name>
</gene>
<name>A0A4P8XHQ3_9BACL</name>
<dbReference type="RefSeq" id="WP_175415231.1">
    <property type="nucleotide sequence ID" value="NZ_CP040396.1"/>
</dbReference>
<organism evidence="1 2">
    <name type="scientific">Paenibacillus algicola</name>
    <dbReference type="NCBI Taxonomy" id="2565926"/>
    <lineage>
        <taxon>Bacteria</taxon>
        <taxon>Bacillati</taxon>
        <taxon>Bacillota</taxon>
        <taxon>Bacilli</taxon>
        <taxon>Bacillales</taxon>
        <taxon>Paenibacillaceae</taxon>
        <taxon>Paenibacillus</taxon>
    </lineage>
</organism>
<accession>A0A4P8XHQ3</accession>
<proteinExistence type="predicted"/>
<reference evidence="1 2" key="1">
    <citation type="submission" date="2019-05" db="EMBL/GenBank/DDBJ databases">
        <authorList>
            <person name="Chen C."/>
        </authorList>
    </citation>
    <scope>NUCLEOTIDE SEQUENCE [LARGE SCALE GENOMIC DNA]</scope>
    <source>
        <strain evidence="1 2">HB172198</strain>
    </source>
</reference>
<dbReference type="KEGG" id="palo:E6C60_1361"/>
<dbReference type="EMBL" id="CP040396">
    <property type="protein sequence ID" value="QCT02077.1"/>
    <property type="molecule type" value="Genomic_DNA"/>
</dbReference>
<protein>
    <submittedName>
        <fullName evidence="1">Uncharacterized protein</fullName>
    </submittedName>
</protein>
<evidence type="ECO:0000313" key="1">
    <source>
        <dbReference type="EMBL" id="QCT02077.1"/>
    </source>
</evidence>